<organism evidence="2 3">
    <name type="scientific">Penicillium arizonense</name>
    <dbReference type="NCBI Taxonomy" id="1835702"/>
    <lineage>
        <taxon>Eukaryota</taxon>
        <taxon>Fungi</taxon>
        <taxon>Dikarya</taxon>
        <taxon>Ascomycota</taxon>
        <taxon>Pezizomycotina</taxon>
        <taxon>Eurotiomycetes</taxon>
        <taxon>Eurotiomycetidae</taxon>
        <taxon>Eurotiales</taxon>
        <taxon>Aspergillaceae</taxon>
        <taxon>Penicillium</taxon>
    </lineage>
</organism>
<proteinExistence type="predicted"/>
<dbReference type="Proteomes" id="UP000177622">
    <property type="component" value="Unassembled WGS sequence"/>
</dbReference>
<keyword evidence="3" id="KW-1185">Reference proteome</keyword>
<dbReference type="EMBL" id="LXJU01000002">
    <property type="protein sequence ID" value="OGE57130.1"/>
    <property type="molecule type" value="Genomic_DNA"/>
</dbReference>
<sequence length="511" mass="57504">MAGPIICCRDMQLPLSKHVNARELYDFEVWARKAPRNPSSASKHIKSLPRGVFGAECYFQVTARPGFANVPSTRTFIPKLDNHKPYQEVLSVAYIERNYKQVALFTSSRCHHNKYIEVSLYEKQVTPPNRKRLTPKCRTKPLPSMDTEDRFIWPPSPTWEEKLGPSFFGAEKNDDHLWLSNTLASRPYGKETSPSSSIVEKKDEQQLQWKPPARSNHDAENCSSFPVFKWPDDDLSNPKRPTSPGWKVKAEPSSSVVEKKDNDLWPLKSPASRSSVKESDPLLIFAREKNEHWGQWKTRTSFNCENESSLSSAVVAKEADDQWCFKRPTSPVWDMKAIPSSTIAEKKDDIWRLERPDSYPCGKKTSPPSIITEEEDAGQARSEISTEISLGIIETAIKQLKLSEAQTKLSSVFADAAMAGDAVAGAANADDTGSDLPAEDTSGLEDTFYMPPEQPLHPTVSETEGFYYLDEKDFGCYYPGGVSQTYSDYNDEGWEKVTACKECGDPGNYPW</sequence>
<comment type="caution">
    <text evidence="2">The sequence shown here is derived from an EMBL/GenBank/DDBJ whole genome shotgun (WGS) entry which is preliminary data.</text>
</comment>
<feature type="region of interest" description="Disordered" evidence="1">
    <location>
        <begin position="185"/>
        <end position="274"/>
    </location>
</feature>
<protein>
    <submittedName>
        <fullName evidence="2">Uncharacterized protein</fullName>
    </submittedName>
</protein>
<evidence type="ECO:0000256" key="1">
    <source>
        <dbReference type="SAM" id="MobiDB-lite"/>
    </source>
</evidence>
<evidence type="ECO:0000313" key="3">
    <source>
        <dbReference type="Proteomes" id="UP000177622"/>
    </source>
</evidence>
<dbReference type="GeneID" id="34572207"/>
<dbReference type="AlphaFoldDB" id="A0A1F5LVE9"/>
<gene>
    <name evidence="2" type="ORF">PENARI_c002G04932</name>
</gene>
<evidence type="ECO:0000313" key="2">
    <source>
        <dbReference type="EMBL" id="OGE57130.1"/>
    </source>
</evidence>
<feature type="region of interest" description="Disordered" evidence="1">
    <location>
        <begin position="355"/>
        <end position="379"/>
    </location>
</feature>
<accession>A0A1F5LVE9</accession>
<dbReference type="OrthoDB" id="4329630at2759"/>
<reference evidence="2 3" key="1">
    <citation type="journal article" date="2016" name="Sci. Rep.">
        <title>Penicillium arizonense, a new, genome sequenced fungal species, reveals a high chemical diversity in secreted metabolites.</title>
        <authorList>
            <person name="Grijseels S."/>
            <person name="Nielsen J.C."/>
            <person name="Randelovic M."/>
            <person name="Nielsen J."/>
            <person name="Nielsen K.F."/>
            <person name="Workman M."/>
            <person name="Frisvad J.C."/>
        </authorList>
    </citation>
    <scope>NUCLEOTIDE SEQUENCE [LARGE SCALE GENOMIC DNA]</scope>
    <source>
        <strain evidence="2 3">CBS 141311</strain>
    </source>
</reference>
<dbReference type="RefSeq" id="XP_022492557.1">
    <property type="nucleotide sequence ID" value="XM_022627473.1"/>
</dbReference>
<name>A0A1F5LVE9_PENAI</name>